<dbReference type="AlphaFoldDB" id="A0A1J7BFY2"/>
<accession>A0A1J7BFY2</accession>
<keyword evidence="3" id="KW-1185">Reference proteome</keyword>
<dbReference type="Pfam" id="PF03995">
    <property type="entry name" value="Inhibitor_I36"/>
    <property type="match status" value="1"/>
</dbReference>
<keyword evidence="1" id="KW-0732">Signal</keyword>
<protein>
    <recommendedName>
        <fullName evidence="4">Peptidase inhibitor family I36</fullName>
    </recommendedName>
</protein>
<evidence type="ECO:0008006" key="4">
    <source>
        <dbReference type="Google" id="ProtNLM"/>
    </source>
</evidence>
<gene>
    <name evidence="2" type="ORF">BIV57_10990</name>
</gene>
<evidence type="ECO:0000313" key="3">
    <source>
        <dbReference type="Proteomes" id="UP000243342"/>
    </source>
</evidence>
<dbReference type="Proteomes" id="UP000243342">
    <property type="component" value="Unassembled WGS sequence"/>
</dbReference>
<dbReference type="EMBL" id="MLCF01000052">
    <property type="protein sequence ID" value="OIV37485.1"/>
    <property type="molecule type" value="Genomic_DNA"/>
</dbReference>
<organism evidence="2 3">
    <name type="scientific">Mangrovactinospora gilvigrisea</name>
    <dbReference type="NCBI Taxonomy" id="1428644"/>
    <lineage>
        <taxon>Bacteria</taxon>
        <taxon>Bacillati</taxon>
        <taxon>Actinomycetota</taxon>
        <taxon>Actinomycetes</taxon>
        <taxon>Kitasatosporales</taxon>
        <taxon>Streptomycetaceae</taxon>
        <taxon>Mangrovactinospora</taxon>
    </lineage>
</organism>
<evidence type="ECO:0000256" key="1">
    <source>
        <dbReference type="SAM" id="SignalP"/>
    </source>
</evidence>
<comment type="caution">
    <text evidence="2">The sequence shown here is derived from an EMBL/GenBank/DDBJ whole genome shotgun (WGS) entry which is preliminary data.</text>
</comment>
<name>A0A1J7BFY2_9ACTN</name>
<reference evidence="2 3" key="1">
    <citation type="submission" date="2016-10" db="EMBL/GenBank/DDBJ databases">
        <title>Genome sequence of Streptomyces gilvigriseus MUSC 26.</title>
        <authorList>
            <person name="Lee L.-H."/>
            <person name="Ser H.-L."/>
        </authorList>
    </citation>
    <scope>NUCLEOTIDE SEQUENCE [LARGE SCALE GENOMIC DNA]</scope>
    <source>
        <strain evidence="2 3">MUSC 26</strain>
    </source>
</reference>
<feature type="signal peptide" evidence="1">
    <location>
        <begin position="1"/>
        <end position="25"/>
    </location>
</feature>
<proteinExistence type="predicted"/>
<dbReference type="RefSeq" id="WP_071656593.1">
    <property type="nucleotide sequence ID" value="NZ_MLCF01000052.1"/>
</dbReference>
<sequence length="152" mass="15805">MNLRTASLASLTATLIALGALPAAATGKADTPPADCPTDAVCAYTGEHYTGTRTVVTDTQGGLCATIPATRSIFNNMKRGTDGGQRVVYPYADSNCRDAGFADKYKVGALKGASFDGATAVRVTTNYLGGSPSRPTRPSLIHTLLKLPHTTR</sequence>
<evidence type="ECO:0000313" key="2">
    <source>
        <dbReference type="EMBL" id="OIV37485.1"/>
    </source>
</evidence>
<feature type="chain" id="PRO_5009643195" description="Peptidase inhibitor family I36" evidence="1">
    <location>
        <begin position="26"/>
        <end position="152"/>
    </location>
</feature>